<comment type="caution">
    <text evidence="2">The sequence shown here is derived from an EMBL/GenBank/DDBJ whole genome shotgun (WGS) entry which is preliminary data.</text>
</comment>
<feature type="region of interest" description="Disordered" evidence="1">
    <location>
        <begin position="1"/>
        <end position="27"/>
    </location>
</feature>
<evidence type="ECO:0000313" key="3">
    <source>
        <dbReference type="Proteomes" id="UP000324091"/>
    </source>
</evidence>
<feature type="compositionally biased region" description="Polar residues" evidence="1">
    <location>
        <begin position="15"/>
        <end position="24"/>
    </location>
</feature>
<name>A0A5C6NTM1_9TELE</name>
<evidence type="ECO:0000313" key="2">
    <source>
        <dbReference type="EMBL" id="TWW69450.1"/>
    </source>
</evidence>
<organism evidence="2 3">
    <name type="scientific">Takifugu flavidus</name>
    <name type="common">sansaifugu</name>
    <dbReference type="NCBI Taxonomy" id="433684"/>
    <lineage>
        <taxon>Eukaryota</taxon>
        <taxon>Metazoa</taxon>
        <taxon>Chordata</taxon>
        <taxon>Craniata</taxon>
        <taxon>Vertebrata</taxon>
        <taxon>Euteleostomi</taxon>
        <taxon>Actinopterygii</taxon>
        <taxon>Neopterygii</taxon>
        <taxon>Teleostei</taxon>
        <taxon>Neoteleostei</taxon>
        <taxon>Acanthomorphata</taxon>
        <taxon>Eupercaria</taxon>
        <taxon>Tetraodontiformes</taxon>
        <taxon>Tetradontoidea</taxon>
        <taxon>Tetraodontidae</taxon>
        <taxon>Takifugu</taxon>
    </lineage>
</organism>
<evidence type="ECO:0000256" key="1">
    <source>
        <dbReference type="SAM" id="MobiDB-lite"/>
    </source>
</evidence>
<dbReference type="AlphaFoldDB" id="A0A5C6NTM1"/>
<feature type="compositionally biased region" description="Basic and acidic residues" evidence="1">
    <location>
        <begin position="92"/>
        <end position="103"/>
    </location>
</feature>
<dbReference type="Proteomes" id="UP000324091">
    <property type="component" value="Chromosome 18"/>
</dbReference>
<proteinExistence type="predicted"/>
<keyword evidence="3" id="KW-1185">Reference proteome</keyword>
<gene>
    <name evidence="2" type="ORF">D4764_18G0002560</name>
</gene>
<feature type="region of interest" description="Disordered" evidence="1">
    <location>
        <begin position="91"/>
        <end position="111"/>
    </location>
</feature>
<reference evidence="2 3" key="1">
    <citation type="submission" date="2019-04" db="EMBL/GenBank/DDBJ databases">
        <title>Chromosome genome assembly for Takifugu flavidus.</title>
        <authorList>
            <person name="Xiao S."/>
        </authorList>
    </citation>
    <scope>NUCLEOTIDE SEQUENCE [LARGE SCALE GENOMIC DNA]</scope>
    <source>
        <strain evidence="2">HTHZ2018</strain>
        <tissue evidence="2">Muscle</tissue>
    </source>
</reference>
<protein>
    <submittedName>
        <fullName evidence="2">Uncharacterized protein</fullName>
    </submittedName>
</protein>
<dbReference type="EMBL" id="RHFK02000010">
    <property type="protein sequence ID" value="TWW69450.1"/>
    <property type="molecule type" value="Genomic_DNA"/>
</dbReference>
<accession>A0A5C6NTM1</accession>
<sequence length="111" mass="12144">MRDSLVTVRPGAVMSTGSPRTQTACDPRLTERQSGCAATAAPRHCYRSAALRRAGLPAHRLSPTSKEVYSRQVAAGSIAFWSDYYVNNYRCPPEDERSRESRAEGATAPNL</sequence>